<dbReference type="AlphaFoldDB" id="A0A1E5C1L2"/>
<gene>
    <name evidence="1" type="ORF">A1OK_03210</name>
</gene>
<organism evidence="1 2">
    <name type="scientific">Enterovibrio norvegicus FF-454</name>
    <dbReference type="NCBI Taxonomy" id="1185651"/>
    <lineage>
        <taxon>Bacteria</taxon>
        <taxon>Pseudomonadati</taxon>
        <taxon>Pseudomonadota</taxon>
        <taxon>Gammaproteobacteria</taxon>
        <taxon>Vibrionales</taxon>
        <taxon>Vibrionaceae</taxon>
        <taxon>Enterovibrio</taxon>
    </lineage>
</organism>
<protein>
    <submittedName>
        <fullName evidence="1">Uncharacterized protein</fullName>
    </submittedName>
</protein>
<comment type="caution">
    <text evidence="1">The sequence shown here is derived from an EMBL/GenBank/DDBJ whole genome shotgun (WGS) entry which is preliminary data.</text>
</comment>
<keyword evidence="2" id="KW-1185">Reference proteome</keyword>
<sequence length="310" mass="36062">MTLQTKLDDLREMIESRLDKQVDTLSTVREQYLSFVQDEMPGRAYSHFPDEMNRWLEQLSNTHSKDVEADIHQLALVALMQRSLRSLDSSDQTGLASHDVTMPTMVIDSIKEWFEYLADDIATGCYEPNVQSDLFRKDLAISALNMWPSRSICHYEPRPLPRRFLTANGIAQFVSAADMLLRKLNNRQNMYELHMEDRRTNPDFLEPGWRAFYLEIAQRLESEPHVSGIFAQSWFWDPSVIHASSKMAYLRTLPESGGASFYLLESCDDAGHVALQNKKRRRLFDEGKYTPKSYLMIWPRDDIVRWAQAQ</sequence>
<proteinExistence type="predicted"/>
<reference evidence="1 2" key="1">
    <citation type="journal article" date="2012" name="Science">
        <title>Ecological populations of bacteria act as socially cohesive units of antibiotic production and resistance.</title>
        <authorList>
            <person name="Cordero O.X."/>
            <person name="Wildschutte H."/>
            <person name="Kirkup B."/>
            <person name="Proehl S."/>
            <person name="Ngo L."/>
            <person name="Hussain F."/>
            <person name="Le Roux F."/>
            <person name="Mincer T."/>
            <person name="Polz M.F."/>
        </authorList>
    </citation>
    <scope>NUCLEOTIDE SEQUENCE [LARGE SCALE GENOMIC DNA]</scope>
    <source>
        <strain evidence="1 2">FF-454</strain>
    </source>
</reference>
<dbReference type="Proteomes" id="UP000095039">
    <property type="component" value="Unassembled WGS sequence"/>
</dbReference>
<evidence type="ECO:0000313" key="2">
    <source>
        <dbReference type="Proteomes" id="UP000095039"/>
    </source>
</evidence>
<accession>A0A1E5C1L2</accession>
<name>A0A1E5C1L2_9GAMM</name>
<dbReference type="RefSeq" id="WP_016961265.1">
    <property type="nucleotide sequence ID" value="NZ_AJWN02000090.1"/>
</dbReference>
<evidence type="ECO:0000313" key="1">
    <source>
        <dbReference type="EMBL" id="OEE59032.1"/>
    </source>
</evidence>
<dbReference type="EMBL" id="AJWN02000090">
    <property type="protein sequence ID" value="OEE59032.1"/>
    <property type="molecule type" value="Genomic_DNA"/>
</dbReference>